<dbReference type="InterPro" id="IPR007867">
    <property type="entry name" value="GMC_OxRtase_C"/>
</dbReference>
<organism evidence="16 17">
    <name type="scientific">Seiridium unicorne</name>
    <dbReference type="NCBI Taxonomy" id="138068"/>
    <lineage>
        <taxon>Eukaryota</taxon>
        <taxon>Fungi</taxon>
        <taxon>Dikarya</taxon>
        <taxon>Ascomycota</taxon>
        <taxon>Pezizomycotina</taxon>
        <taxon>Sordariomycetes</taxon>
        <taxon>Xylariomycetidae</taxon>
        <taxon>Amphisphaeriales</taxon>
        <taxon>Sporocadaceae</taxon>
        <taxon>Seiridium</taxon>
    </lineage>
</organism>
<reference evidence="16 17" key="1">
    <citation type="journal article" date="2024" name="J. Plant Pathol.">
        <title>Sequence and assembly of the genome of Seiridium unicorne, isolate CBS 538.82, causal agent of cypress canker disease.</title>
        <authorList>
            <person name="Scali E."/>
            <person name="Rocca G.D."/>
            <person name="Danti R."/>
            <person name="Garbelotto M."/>
            <person name="Barberini S."/>
            <person name="Baroncelli R."/>
            <person name="Emiliani G."/>
        </authorList>
    </citation>
    <scope>NUCLEOTIDE SEQUENCE [LARGE SCALE GENOMIC DNA]</scope>
    <source>
        <strain evidence="16 17">BM-138-508</strain>
    </source>
</reference>
<keyword evidence="10 12" id="KW-0560">Oxidoreductase</keyword>
<gene>
    <name evidence="16" type="ORF">SUNI508_09733</name>
</gene>
<evidence type="ECO:0000313" key="17">
    <source>
        <dbReference type="Proteomes" id="UP001408356"/>
    </source>
</evidence>
<dbReference type="PIRSF" id="PIRSF028937">
    <property type="entry name" value="Lg_Ch_AO"/>
    <property type="match status" value="1"/>
</dbReference>
<feature type="domain" description="Glucose-methanol-choline oxidoreductase N-terminal" evidence="13">
    <location>
        <begin position="269"/>
        <end position="497"/>
    </location>
</feature>
<name>A0ABR2UNE6_9PEZI</name>
<keyword evidence="7" id="KW-0812">Transmembrane</keyword>
<evidence type="ECO:0000259" key="14">
    <source>
        <dbReference type="Pfam" id="PF00890"/>
    </source>
</evidence>
<dbReference type="EMBL" id="JARVKF010000408">
    <property type="protein sequence ID" value="KAK9416153.1"/>
    <property type="molecule type" value="Genomic_DNA"/>
</dbReference>
<evidence type="ECO:0000256" key="9">
    <source>
        <dbReference type="ARBA" id="ARBA00022989"/>
    </source>
</evidence>
<feature type="domain" description="Glucose-methanol-choline oxidoreductase C-terminal" evidence="15">
    <location>
        <begin position="589"/>
        <end position="727"/>
    </location>
</feature>
<dbReference type="EC" id="1.1.3.20" evidence="5 12"/>
<keyword evidence="6" id="KW-0285">Flavoprotein</keyword>
<evidence type="ECO:0000256" key="2">
    <source>
        <dbReference type="ARBA" id="ARBA00003842"/>
    </source>
</evidence>
<evidence type="ECO:0000259" key="15">
    <source>
        <dbReference type="Pfam" id="PF05199"/>
    </source>
</evidence>
<evidence type="ECO:0000256" key="4">
    <source>
        <dbReference type="ARBA" id="ARBA00010790"/>
    </source>
</evidence>
<evidence type="ECO:0000256" key="5">
    <source>
        <dbReference type="ARBA" id="ARBA00013125"/>
    </source>
</evidence>
<dbReference type="Pfam" id="PF00890">
    <property type="entry name" value="FAD_binding_2"/>
    <property type="match status" value="1"/>
</dbReference>
<protein>
    <recommendedName>
        <fullName evidence="5 12">Long-chain-alcohol oxidase</fullName>
        <ecNumber evidence="5 12">1.1.3.20</ecNumber>
    </recommendedName>
</protein>
<keyword evidence="9" id="KW-1133">Transmembrane helix</keyword>
<dbReference type="Pfam" id="PF00732">
    <property type="entry name" value="GMC_oxred_N"/>
    <property type="match status" value="1"/>
</dbReference>
<dbReference type="SUPFAM" id="SSF51905">
    <property type="entry name" value="FAD/NAD(P)-binding domain"/>
    <property type="match status" value="1"/>
</dbReference>
<dbReference type="InterPro" id="IPR012400">
    <property type="entry name" value="Long_Oxdase"/>
</dbReference>
<dbReference type="Proteomes" id="UP001408356">
    <property type="component" value="Unassembled WGS sequence"/>
</dbReference>
<keyword evidence="11" id="KW-0472">Membrane</keyword>
<dbReference type="InterPro" id="IPR036188">
    <property type="entry name" value="FAD/NAD-bd_sf"/>
</dbReference>
<dbReference type="InterPro" id="IPR003953">
    <property type="entry name" value="FAD-dep_OxRdtase_2_FAD-bd"/>
</dbReference>
<evidence type="ECO:0000256" key="1">
    <source>
        <dbReference type="ARBA" id="ARBA00000920"/>
    </source>
</evidence>
<sequence>MTTTPQPAAPIPVPLPPIISESYFTSIQWEVLFAIVDTILPPIVAEAHVTDKRNQLMISQKQYDEAYDTVQTVMAEPPDQENFKEYLRTRQSDSPRFVDNVKRTFETVPEDARKKLGGILNLLATRVGSFFLTGYCTPLQDQPLHIRHAVIQSWTKSWLRTFPLLARAFSIIAQTSFSQADPLYQQLLGFTDYPSGYKPASGFDFKFLQFPFAEDPAIIETDIAIVGSGCGGAVCAKVLAEAGHRVLVVDKGYYFPPSQLPMNQESGFRYLFDGPGVIPSDDNCTNVLAGSCWGGGGTVNWSVSLEPQDFVRKEWADRGLPHFESDEYQECLDRVCDFMGVSDKYVRHNHGGKVIIDGSRKLGWKAKVCPQNTGADDHYCGWCHFGCGSSGKKGPAVSWLPAASKSGAQFIEGLDVSEVLFDESTGLRRATGIVGTWTSRGERGDLSVPAADRVKRSVRIRAKKVIVAAGALQSPLLLLRSGLKNSQIGRNLHLHPCNYVLGRFEEDIQPWEGSSITSLCSEFENLDGRGHGVKIETVNMLPYMTIANLPWYSGLDFKLNALKFRNMNGYISLTRDRDSGRVYPDPISGAPRIDYTPSDFDRAHTLTGVIALARLCYLEGAQEIFALLPGSRPFVRSKSAKSNGNDTDDPDFVAWLASLGQAGNKPPLTPFGSAHQMGTCRMSRSELDGVVDPTGRVWDTEDLYVADSSVFPSASGVNPMITVMATADYIANRIVEDLASLKE</sequence>
<evidence type="ECO:0000256" key="3">
    <source>
        <dbReference type="ARBA" id="ARBA00004370"/>
    </source>
</evidence>
<feature type="domain" description="FAD-dependent oxidoreductase 2 FAD-binding" evidence="14">
    <location>
        <begin position="222"/>
        <end position="254"/>
    </location>
</feature>
<keyword evidence="8" id="KW-0274">FAD</keyword>
<dbReference type="PANTHER" id="PTHR46056:SF12">
    <property type="entry name" value="LONG-CHAIN-ALCOHOL OXIDASE"/>
    <property type="match status" value="1"/>
</dbReference>
<evidence type="ECO:0000256" key="6">
    <source>
        <dbReference type="ARBA" id="ARBA00022630"/>
    </source>
</evidence>
<dbReference type="InterPro" id="IPR000172">
    <property type="entry name" value="GMC_OxRdtase_N"/>
</dbReference>
<evidence type="ECO:0000313" key="16">
    <source>
        <dbReference type="EMBL" id="KAK9416153.1"/>
    </source>
</evidence>
<evidence type="ECO:0000256" key="12">
    <source>
        <dbReference type="PIRNR" id="PIRNR028937"/>
    </source>
</evidence>
<accession>A0ABR2UNE6</accession>
<evidence type="ECO:0000256" key="11">
    <source>
        <dbReference type="ARBA" id="ARBA00023136"/>
    </source>
</evidence>
<evidence type="ECO:0000256" key="8">
    <source>
        <dbReference type="ARBA" id="ARBA00022827"/>
    </source>
</evidence>
<comment type="function">
    <text evidence="2">Long-chain fatty alcohol oxidase involved in the omega-oxidation pathway of lipid degradation.</text>
</comment>
<comment type="similarity">
    <text evidence="4 12">Belongs to the GMC oxidoreductase family.</text>
</comment>
<evidence type="ECO:0000256" key="7">
    <source>
        <dbReference type="ARBA" id="ARBA00022692"/>
    </source>
</evidence>
<comment type="subcellular location">
    <subcellularLocation>
        <location evidence="3">Membrane</location>
    </subcellularLocation>
</comment>
<evidence type="ECO:0000256" key="10">
    <source>
        <dbReference type="ARBA" id="ARBA00023002"/>
    </source>
</evidence>
<dbReference type="Gene3D" id="3.50.50.60">
    <property type="entry name" value="FAD/NAD(P)-binding domain"/>
    <property type="match status" value="2"/>
</dbReference>
<proteinExistence type="inferred from homology"/>
<dbReference type="Pfam" id="PF05199">
    <property type="entry name" value="GMC_oxred_C"/>
    <property type="match status" value="1"/>
</dbReference>
<dbReference type="PANTHER" id="PTHR46056">
    <property type="entry name" value="LONG-CHAIN-ALCOHOL OXIDASE"/>
    <property type="match status" value="1"/>
</dbReference>
<keyword evidence="17" id="KW-1185">Reference proteome</keyword>
<evidence type="ECO:0000259" key="13">
    <source>
        <dbReference type="Pfam" id="PF00732"/>
    </source>
</evidence>
<comment type="caution">
    <text evidence="16">The sequence shown here is derived from an EMBL/GenBank/DDBJ whole genome shotgun (WGS) entry which is preliminary data.</text>
</comment>
<comment type="catalytic activity">
    <reaction evidence="1 12">
        <text>a long-chain primary fatty alcohol + O2 = a long-chain fatty aldehyde + H2O2</text>
        <dbReference type="Rhea" id="RHEA:22756"/>
        <dbReference type="ChEBI" id="CHEBI:15379"/>
        <dbReference type="ChEBI" id="CHEBI:16240"/>
        <dbReference type="ChEBI" id="CHEBI:17176"/>
        <dbReference type="ChEBI" id="CHEBI:77396"/>
        <dbReference type="EC" id="1.1.3.20"/>
    </reaction>
</comment>